<comment type="caution">
    <text evidence="2">The sequence shown here is derived from an EMBL/GenBank/DDBJ whole genome shotgun (WGS) entry which is preliminary data.</text>
</comment>
<proteinExistence type="predicted"/>
<evidence type="ECO:0000313" key="3">
    <source>
        <dbReference type="Proteomes" id="UP000815325"/>
    </source>
</evidence>
<accession>A0ABQ7H731</accession>
<sequence>MMGTLVGFQPTLRERPAVDRSDRDDAPACKTKAASHTAISTGPRSLLSELLSAALEAEQRDASGSGMPSSTTHNGGNNPGCCTVAGDWMDEDGSDAESDEDSDESSGEEEDACASYFLFEELELHRSMPMAIPPPGRSNHARLQAALAQAQLAQLLHAQAMHQERVAEDMARAAAVVNQQQQAQVFLAQQEQPSTNC</sequence>
<keyword evidence="3" id="KW-1185">Reference proteome</keyword>
<gene>
    <name evidence="2" type="ORF">DUNSADRAFT_5738</name>
</gene>
<feature type="compositionally biased region" description="Polar residues" evidence="1">
    <location>
        <begin position="66"/>
        <end position="76"/>
    </location>
</feature>
<feature type="region of interest" description="Disordered" evidence="1">
    <location>
        <begin position="57"/>
        <end position="111"/>
    </location>
</feature>
<evidence type="ECO:0000256" key="1">
    <source>
        <dbReference type="SAM" id="MobiDB-lite"/>
    </source>
</evidence>
<reference evidence="2" key="1">
    <citation type="submission" date="2017-08" db="EMBL/GenBank/DDBJ databases">
        <authorList>
            <person name="Polle J.E."/>
            <person name="Barry K."/>
            <person name="Cushman J."/>
            <person name="Schmutz J."/>
            <person name="Tran D."/>
            <person name="Hathwaick L.T."/>
            <person name="Yim W.C."/>
            <person name="Jenkins J."/>
            <person name="Mckie-Krisberg Z.M."/>
            <person name="Prochnik S."/>
            <person name="Lindquist E."/>
            <person name="Dockter R.B."/>
            <person name="Adam C."/>
            <person name="Molina H."/>
            <person name="Bunkerborg J."/>
            <person name="Jin E."/>
            <person name="Buchheim M."/>
            <person name="Magnuson J."/>
        </authorList>
    </citation>
    <scope>NUCLEOTIDE SEQUENCE</scope>
    <source>
        <strain evidence="2">CCAP 19/18</strain>
    </source>
</reference>
<dbReference type="Proteomes" id="UP000815325">
    <property type="component" value="Unassembled WGS sequence"/>
</dbReference>
<feature type="compositionally biased region" description="Acidic residues" evidence="1">
    <location>
        <begin position="88"/>
        <end position="111"/>
    </location>
</feature>
<organism evidence="2 3">
    <name type="scientific">Dunaliella salina</name>
    <name type="common">Green alga</name>
    <name type="synonym">Protococcus salinus</name>
    <dbReference type="NCBI Taxonomy" id="3046"/>
    <lineage>
        <taxon>Eukaryota</taxon>
        <taxon>Viridiplantae</taxon>
        <taxon>Chlorophyta</taxon>
        <taxon>core chlorophytes</taxon>
        <taxon>Chlorophyceae</taxon>
        <taxon>CS clade</taxon>
        <taxon>Chlamydomonadales</taxon>
        <taxon>Dunaliellaceae</taxon>
        <taxon>Dunaliella</taxon>
    </lineage>
</organism>
<evidence type="ECO:0008006" key="4">
    <source>
        <dbReference type="Google" id="ProtNLM"/>
    </source>
</evidence>
<feature type="region of interest" description="Disordered" evidence="1">
    <location>
        <begin position="1"/>
        <end position="42"/>
    </location>
</feature>
<name>A0ABQ7H731_DUNSA</name>
<evidence type="ECO:0000313" key="2">
    <source>
        <dbReference type="EMBL" id="KAF5842662.1"/>
    </source>
</evidence>
<feature type="compositionally biased region" description="Basic and acidic residues" evidence="1">
    <location>
        <begin position="12"/>
        <end position="27"/>
    </location>
</feature>
<dbReference type="EMBL" id="MU069457">
    <property type="protein sequence ID" value="KAF5842662.1"/>
    <property type="molecule type" value="Genomic_DNA"/>
</dbReference>
<protein>
    <recommendedName>
        <fullName evidence="4">Encoded protein</fullName>
    </recommendedName>
</protein>